<dbReference type="EMBL" id="BK015290">
    <property type="protein sequence ID" value="DAD99628.1"/>
    <property type="molecule type" value="Genomic_DNA"/>
</dbReference>
<reference evidence="1" key="1">
    <citation type="journal article" date="2021" name="Proc. Natl. Acad. Sci. U.S.A.">
        <title>A Catalog of Tens of Thousands of Viruses from Human Metagenomes Reveals Hidden Associations with Chronic Diseases.</title>
        <authorList>
            <person name="Tisza M.J."/>
            <person name="Buck C.B."/>
        </authorList>
    </citation>
    <scope>NUCLEOTIDE SEQUENCE</scope>
    <source>
        <strain evidence="1">Ct6bb17</strain>
    </source>
</reference>
<accession>A0A8S5NYY7</accession>
<proteinExistence type="predicted"/>
<organism evidence="1">
    <name type="scientific">Siphoviridae sp. ct6bb17</name>
    <dbReference type="NCBI Taxonomy" id="2825345"/>
    <lineage>
        <taxon>Viruses</taxon>
        <taxon>Duplodnaviria</taxon>
        <taxon>Heunggongvirae</taxon>
        <taxon>Uroviricota</taxon>
        <taxon>Caudoviricetes</taxon>
    </lineage>
</organism>
<name>A0A8S5NYY7_9CAUD</name>
<sequence>MEKSQFDRYTDGVVKICELKEKKSEFGARISATTKNDLDVIYKLNYQKMSKRVEDIEFAKSESFELTQKIKVRKVKGIKTNNVVLIDGKMHSIKHIDDDGNKNLYLYLQGERELG</sequence>
<protein>
    <submittedName>
        <fullName evidence="1">Head tail joining protein</fullName>
    </submittedName>
</protein>
<evidence type="ECO:0000313" key="1">
    <source>
        <dbReference type="EMBL" id="DAD99628.1"/>
    </source>
</evidence>